<evidence type="ECO:0000313" key="6">
    <source>
        <dbReference type="Proteomes" id="UP000887540"/>
    </source>
</evidence>
<comment type="similarity">
    <text evidence="1">Belongs to the aldo/keto reductase family.</text>
</comment>
<sequence length="109" mass="12769">MTSFSTLGNPGRPAHYKKENDPEPLQNPLVLELAQKYNKNPAQIILRQTLQRGIAVIPKSTNPDRIKSNREVFDFELTKEEMHKFEGIKEHRFFDLAMARDHPMYPYKD</sequence>
<evidence type="ECO:0000256" key="1">
    <source>
        <dbReference type="ARBA" id="ARBA00007905"/>
    </source>
</evidence>
<proteinExistence type="inferred from homology"/>
<accession>A0A914D0K4</accession>
<evidence type="ECO:0000259" key="5">
    <source>
        <dbReference type="Pfam" id="PF00248"/>
    </source>
</evidence>
<dbReference type="GO" id="GO:0016616">
    <property type="term" value="F:oxidoreductase activity, acting on the CH-OH group of donors, NAD or NADP as acceptor"/>
    <property type="evidence" value="ECO:0007669"/>
    <property type="project" value="UniProtKB-ARBA"/>
</dbReference>
<dbReference type="InterPro" id="IPR036812">
    <property type="entry name" value="NAD(P)_OxRdtase_dom_sf"/>
</dbReference>
<dbReference type="Gene3D" id="3.20.20.100">
    <property type="entry name" value="NADP-dependent oxidoreductase domain"/>
    <property type="match status" value="1"/>
</dbReference>
<protein>
    <submittedName>
        <fullName evidence="7">NADP-dependent oxidoreductase domain-containing protein</fullName>
    </submittedName>
</protein>
<organism evidence="6 7">
    <name type="scientific">Acrobeloides nanus</name>
    <dbReference type="NCBI Taxonomy" id="290746"/>
    <lineage>
        <taxon>Eukaryota</taxon>
        <taxon>Metazoa</taxon>
        <taxon>Ecdysozoa</taxon>
        <taxon>Nematoda</taxon>
        <taxon>Chromadorea</taxon>
        <taxon>Rhabditida</taxon>
        <taxon>Tylenchina</taxon>
        <taxon>Cephalobomorpha</taxon>
        <taxon>Cephaloboidea</taxon>
        <taxon>Cephalobidae</taxon>
        <taxon>Acrobeloides</taxon>
    </lineage>
</organism>
<evidence type="ECO:0000313" key="7">
    <source>
        <dbReference type="WBParaSite" id="ACRNAN_scaffold171.g14039.t1"/>
    </source>
</evidence>
<dbReference type="SUPFAM" id="SSF51430">
    <property type="entry name" value="NAD(P)-linked oxidoreductase"/>
    <property type="match status" value="1"/>
</dbReference>
<dbReference type="AlphaFoldDB" id="A0A914D0K4"/>
<evidence type="ECO:0000256" key="4">
    <source>
        <dbReference type="SAM" id="MobiDB-lite"/>
    </source>
</evidence>
<evidence type="ECO:0000256" key="2">
    <source>
        <dbReference type="ARBA" id="ARBA00022857"/>
    </source>
</evidence>
<feature type="domain" description="NADP-dependent oxidoreductase" evidence="5">
    <location>
        <begin position="13"/>
        <end position="89"/>
    </location>
</feature>
<dbReference type="InterPro" id="IPR020471">
    <property type="entry name" value="AKR"/>
</dbReference>
<name>A0A914D0K4_9BILA</name>
<dbReference type="InterPro" id="IPR023210">
    <property type="entry name" value="NADP_OxRdtase_dom"/>
</dbReference>
<keyword evidence="3" id="KW-0560">Oxidoreductase</keyword>
<feature type="region of interest" description="Disordered" evidence="4">
    <location>
        <begin position="1"/>
        <end position="24"/>
    </location>
</feature>
<dbReference type="InterPro" id="IPR018170">
    <property type="entry name" value="Aldo/ket_reductase_CS"/>
</dbReference>
<keyword evidence="2" id="KW-0521">NADP</keyword>
<reference evidence="7" key="1">
    <citation type="submission" date="2022-11" db="UniProtKB">
        <authorList>
            <consortium name="WormBaseParasite"/>
        </authorList>
    </citation>
    <scope>IDENTIFICATION</scope>
</reference>
<dbReference type="Proteomes" id="UP000887540">
    <property type="component" value="Unplaced"/>
</dbReference>
<dbReference type="PANTHER" id="PTHR43827">
    <property type="entry name" value="2,5-DIKETO-D-GLUCONIC ACID REDUCTASE"/>
    <property type="match status" value="1"/>
</dbReference>
<dbReference type="Pfam" id="PF00248">
    <property type="entry name" value="Aldo_ket_red"/>
    <property type="match status" value="1"/>
</dbReference>
<dbReference type="PANTHER" id="PTHR43827:SF3">
    <property type="entry name" value="NADP-DEPENDENT OXIDOREDUCTASE DOMAIN-CONTAINING PROTEIN"/>
    <property type="match status" value="1"/>
</dbReference>
<dbReference type="PROSITE" id="PS00063">
    <property type="entry name" value="ALDOKETO_REDUCTASE_3"/>
    <property type="match status" value="1"/>
</dbReference>
<dbReference type="WBParaSite" id="ACRNAN_scaffold171.g14039.t1">
    <property type="protein sequence ID" value="ACRNAN_scaffold171.g14039.t1"/>
    <property type="gene ID" value="ACRNAN_scaffold171.g14039"/>
</dbReference>
<evidence type="ECO:0000256" key="3">
    <source>
        <dbReference type="ARBA" id="ARBA00023002"/>
    </source>
</evidence>
<keyword evidence="6" id="KW-1185">Reference proteome</keyword>